<dbReference type="PhylomeDB" id="A0A0G4GZI8"/>
<name>A0A0G4GZI8_VITBC</name>
<accession>A0A0G4GZI8</accession>
<gene>
    <name evidence="1" type="ORF">Vbra_22877</name>
</gene>
<dbReference type="VEuPathDB" id="CryptoDB:Vbra_22877"/>
<dbReference type="AlphaFoldDB" id="A0A0G4GZI8"/>
<dbReference type="EMBL" id="CDMY01000890">
    <property type="protein sequence ID" value="CEM36440.1"/>
    <property type="molecule type" value="Genomic_DNA"/>
</dbReference>
<dbReference type="InParanoid" id="A0A0G4GZI8"/>
<organism evidence="1 2">
    <name type="scientific">Vitrella brassicaformis (strain CCMP3155)</name>
    <dbReference type="NCBI Taxonomy" id="1169540"/>
    <lineage>
        <taxon>Eukaryota</taxon>
        <taxon>Sar</taxon>
        <taxon>Alveolata</taxon>
        <taxon>Colpodellida</taxon>
        <taxon>Vitrellaceae</taxon>
        <taxon>Vitrella</taxon>
    </lineage>
</organism>
<evidence type="ECO:0000313" key="2">
    <source>
        <dbReference type="Proteomes" id="UP000041254"/>
    </source>
</evidence>
<protein>
    <submittedName>
        <fullName evidence="1">Uncharacterized protein</fullName>
    </submittedName>
</protein>
<keyword evidence="2" id="KW-1185">Reference proteome</keyword>
<evidence type="ECO:0000313" key="1">
    <source>
        <dbReference type="EMBL" id="CEM36440.1"/>
    </source>
</evidence>
<sequence length="159" mass="16911">MTGWTAYLGAVALSGKGMEIFAMDVFGSSGVNWKMRTEAALQAGQVAYGIGQHDFTHPIDSPSQAAIEIAKSLSFDNVRFVTVDNAIWGFVPPPGAPSSSPAIIKHLQQHCDDGWGSEKLPSICNIKMHVEVPYELETAAAANLIHNDLSSLLTAGGEN</sequence>
<dbReference type="Proteomes" id="UP000041254">
    <property type="component" value="Unassembled WGS sequence"/>
</dbReference>
<proteinExistence type="predicted"/>
<reference evidence="1 2" key="1">
    <citation type="submission" date="2014-11" db="EMBL/GenBank/DDBJ databases">
        <authorList>
            <person name="Zhu J."/>
            <person name="Qi W."/>
            <person name="Song R."/>
        </authorList>
    </citation>
    <scope>NUCLEOTIDE SEQUENCE [LARGE SCALE GENOMIC DNA]</scope>
</reference>